<name>A0ABY5EB34_9BACT</name>
<dbReference type="RefSeq" id="WP_254414235.1">
    <property type="nucleotide sequence ID" value="NZ_CP099631.1"/>
</dbReference>
<evidence type="ECO:0000313" key="1">
    <source>
        <dbReference type="EMBL" id="UTM21793.1"/>
    </source>
</evidence>
<dbReference type="Proteomes" id="UP001055420">
    <property type="component" value="Plasmid unnamed"/>
</dbReference>
<gene>
    <name evidence="1" type="ORF">NFI80_25300</name>
</gene>
<sequence length="209" mass="23961">MLSDLIDLTNSKEFFDNLSISTKSLRMTRSTFEMDFQIFNDLTEQVLFECSLQAHGLAYSAESRMIETGVGYKQINLYDNHPILWNYQTSQYFILHGPVIDLPSLLGELYLVHQQVSGNWINFHSLVFGMSKRLNTAQETGIELPEPLIKSYLTIFQKHNLNFTPKNLRKNDGQYKTLIVGNEAITTTELNLGQPYIIAQRFSAIVTPM</sequence>
<dbReference type="EMBL" id="CP099631">
    <property type="protein sequence ID" value="UTM21793.1"/>
    <property type="molecule type" value="Genomic_DNA"/>
</dbReference>
<accession>A0ABY5EB34</accession>
<protein>
    <submittedName>
        <fullName evidence="1">Uncharacterized protein</fullName>
    </submittedName>
</protein>
<evidence type="ECO:0000313" key="2">
    <source>
        <dbReference type="Proteomes" id="UP001055420"/>
    </source>
</evidence>
<reference evidence="1" key="1">
    <citation type="submission" date="2022-06" db="EMBL/GenBank/DDBJ databases">
        <title>Novel species in genus Dyadobacter.</title>
        <authorList>
            <person name="Ma C."/>
        </authorList>
    </citation>
    <scope>NUCLEOTIDE SEQUENCE</scope>
    <source>
        <strain evidence="1">CY22</strain>
        <plasmid evidence="1">unnamed</plasmid>
    </source>
</reference>
<keyword evidence="2" id="KW-1185">Reference proteome</keyword>
<keyword evidence="1" id="KW-0614">Plasmid</keyword>
<geneLocation type="plasmid" evidence="1 2">
    <name>unnamed</name>
</geneLocation>
<proteinExistence type="predicted"/>
<organism evidence="1 2">
    <name type="scientific">Dyadobacter chenhuakuii</name>
    <dbReference type="NCBI Taxonomy" id="2909339"/>
    <lineage>
        <taxon>Bacteria</taxon>
        <taxon>Pseudomonadati</taxon>
        <taxon>Bacteroidota</taxon>
        <taxon>Cytophagia</taxon>
        <taxon>Cytophagales</taxon>
        <taxon>Spirosomataceae</taxon>
        <taxon>Dyadobacter</taxon>
    </lineage>
</organism>